<gene>
    <name evidence="8" type="ORF">DWW14_03415</name>
</gene>
<dbReference type="AlphaFoldDB" id="A0A412XLI3"/>
<dbReference type="InterPro" id="IPR029063">
    <property type="entry name" value="SAM-dependent_MTases_sf"/>
</dbReference>
<comment type="similarity">
    <text evidence="7">Belongs to the class I-like SAM-binding methyltransferase superfamily. C5-methyltransferase family.</text>
</comment>
<accession>A0A412XLI3</accession>
<proteinExistence type="inferred from homology"/>
<dbReference type="PRINTS" id="PR00105">
    <property type="entry name" value="C5METTRFRASE"/>
</dbReference>
<dbReference type="GO" id="GO:0003886">
    <property type="term" value="F:DNA (cytosine-5-)-methyltransferase activity"/>
    <property type="evidence" value="ECO:0007669"/>
    <property type="project" value="UniProtKB-EC"/>
</dbReference>
<dbReference type="EC" id="2.1.1.37" evidence="1"/>
<dbReference type="GO" id="GO:0032259">
    <property type="term" value="P:methylation"/>
    <property type="evidence" value="ECO:0007669"/>
    <property type="project" value="UniProtKB-KW"/>
</dbReference>
<dbReference type="GO" id="GO:0044027">
    <property type="term" value="P:negative regulation of gene expression via chromosomal CpG island methylation"/>
    <property type="evidence" value="ECO:0007669"/>
    <property type="project" value="TreeGrafter"/>
</dbReference>
<evidence type="ECO:0000256" key="7">
    <source>
        <dbReference type="PROSITE-ProRule" id="PRU01016"/>
    </source>
</evidence>
<feature type="active site" evidence="7">
    <location>
        <position position="108"/>
    </location>
</feature>
<keyword evidence="3 7" id="KW-0808">Transferase</keyword>
<dbReference type="InterPro" id="IPR050390">
    <property type="entry name" value="C5-Methyltransferase"/>
</dbReference>
<evidence type="ECO:0000256" key="6">
    <source>
        <dbReference type="ARBA" id="ARBA00047422"/>
    </source>
</evidence>
<dbReference type="Gene3D" id="3.90.120.10">
    <property type="entry name" value="DNA Methylase, subunit A, domain 2"/>
    <property type="match status" value="1"/>
</dbReference>
<evidence type="ECO:0000313" key="9">
    <source>
        <dbReference type="Proteomes" id="UP000285343"/>
    </source>
</evidence>
<dbReference type="GO" id="GO:0003677">
    <property type="term" value="F:DNA binding"/>
    <property type="evidence" value="ECO:0007669"/>
    <property type="project" value="TreeGrafter"/>
</dbReference>
<keyword evidence="5" id="KW-0680">Restriction system</keyword>
<protein>
    <recommendedName>
        <fullName evidence="1">DNA (cytosine-5-)-methyltransferase</fullName>
        <ecNumber evidence="1">2.1.1.37</ecNumber>
    </recommendedName>
</protein>
<dbReference type="Gene3D" id="3.40.50.150">
    <property type="entry name" value="Vaccinia Virus protein VP39"/>
    <property type="match status" value="1"/>
</dbReference>
<organism evidence="8 9">
    <name type="scientific">Bacteroides uniformis</name>
    <dbReference type="NCBI Taxonomy" id="820"/>
    <lineage>
        <taxon>Bacteria</taxon>
        <taxon>Pseudomonadati</taxon>
        <taxon>Bacteroidota</taxon>
        <taxon>Bacteroidia</taxon>
        <taxon>Bacteroidales</taxon>
        <taxon>Bacteroidaceae</taxon>
        <taxon>Bacteroides</taxon>
    </lineage>
</organism>
<dbReference type="RefSeq" id="WP_117866144.1">
    <property type="nucleotide sequence ID" value="NZ_JABFCK010000025.1"/>
</dbReference>
<dbReference type="Pfam" id="PF00145">
    <property type="entry name" value="DNA_methylase"/>
    <property type="match status" value="2"/>
</dbReference>
<dbReference type="InterPro" id="IPR001525">
    <property type="entry name" value="C5_MeTfrase"/>
</dbReference>
<evidence type="ECO:0000256" key="4">
    <source>
        <dbReference type="ARBA" id="ARBA00022691"/>
    </source>
</evidence>
<dbReference type="SUPFAM" id="SSF53335">
    <property type="entry name" value="S-adenosyl-L-methionine-dependent methyltransferases"/>
    <property type="match status" value="1"/>
</dbReference>
<evidence type="ECO:0000256" key="3">
    <source>
        <dbReference type="ARBA" id="ARBA00022679"/>
    </source>
</evidence>
<dbReference type="PROSITE" id="PS51679">
    <property type="entry name" value="SAM_MT_C5"/>
    <property type="match status" value="1"/>
</dbReference>
<keyword evidence="4 7" id="KW-0949">S-adenosyl-L-methionine</keyword>
<dbReference type="EMBL" id="QRZC01000003">
    <property type="protein sequence ID" value="RGV45132.1"/>
    <property type="molecule type" value="Genomic_DNA"/>
</dbReference>
<evidence type="ECO:0000256" key="5">
    <source>
        <dbReference type="ARBA" id="ARBA00022747"/>
    </source>
</evidence>
<dbReference type="Proteomes" id="UP000285343">
    <property type="component" value="Unassembled WGS sequence"/>
</dbReference>
<dbReference type="PANTHER" id="PTHR10629">
    <property type="entry name" value="CYTOSINE-SPECIFIC METHYLTRANSFERASE"/>
    <property type="match status" value="1"/>
</dbReference>
<evidence type="ECO:0000313" key="8">
    <source>
        <dbReference type="EMBL" id="RGV45132.1"/>
    </source>
</evidence>
<dbReference type="PANTHER" id="PTHR10629:SF52">
    <property type="entry name" value="DNA (CYTOSINE-5)-METHYLTRANSFERASE 1"/>
    <property type="match status" value="1"/>
</dbReference>
<evidence type="ECO:0000256" key="2">
    <source>
        <dbReference type="ARBA" id="ARBA00022603"/>
    </source>
</evidence>
<keyword evidence="2 7" id="KW-0489">Methyltransferase</keyword>
<name>A0A412XLI3_BACUN</name>
<sequence length="579" mass="65132">MKSLKEILCSLEGLSDIELFVIDLFCGAGGLSEGVEEARLNGNRCAKVVCCVNHDKNAILSHDANIPDALHFIEDIRTLELSPINTIVERIRELYPDSMIMLHASLECTNFSKAKGGQPRDADSRTLAEHLFRYIDVIAPDYIQIENVEEFMSWGDMDENGKPISMDKGRLYQKWVRNVKKYGYNFEHRILNAADFGAYTTRKRFFGIFAKKSLPIVFSEPTHCKGGRQDMFSRLEKWKPVKDVLDFSDEGTTIFREKPLAEKTLERIYNGLIKFVAGGKDAFLVKYNSMNRTGKYNAPGIDEPCPVVTTQNRLGVAQVCFLSKQFSGHPESKNVSVEEPAGTITCRDHHAFVSAHYGNGFNRSVNEPSATVTTKDRLSLVTPRFIANEYSGGGQHTSIDNICPAILTNPKQKLITCKPWIMNTSFSNIGSNIEEPAQTITANRKWHYLMNPQFNSAGSSVDNPCFTLIARMDKMPPYLVATESGQIAIEIYDNDSPMTVKIKEFMSLYGIVDIKMRMLRIPELKRIMGFPEDYVLVGTQADQKKFIGNAVEVTQAKKNAEALCAKLRDLRLKKLKEVA</sequence>
<comment type="catalytic activity">
    <reaction evidence="6">
        <text>a 2'-deoxycytidine in DNA + S-adenosyl-L-methionine = a 5-methyl-2'-deoxycytidine in DNA + S-adenosyl-L-homocysteine + H(+)</text>
        <dbReference type="Rhea" id="RHEA:13681"/>
        <dbReference type="Rhea" id="RHEA-COMP:11369"/>
        <dbReference type="Rhea" id="RHEA-COMP:11370"/>
        <dbReference type="ChEBI" id="CHEBI:15378"/>
        <dbReference type="ChEBI" id="CHEBI:57856"/>
        <dbReference type="ChEBI" id="CHEBI:59789"/>
        <dbReference type="ChEBI" id="CHEBI:85452"/>
        <dbReference type="ChEBI" id="CHEBI:85454"/>
        <dbReference type="EC" id="2.1.1.37"/>
    </reaction>
</comment>
<comment type="caution">
    <text evidence="8">The sequence shown here is derived from an EMBL/GenBank/DDBJ whole genome shotgun (WGS) entry which is preliminary data.</text>
</comment>
<reference evidence="8 9" key="1">
    <citation type="submission" date="2018-08" db="EMBL/GenBank/DDBJ databases">
        <title>A genome reference for cultivated species of the human gut microbiota.</title>
        <authorList>
            <person name="Zou Y."/>
            <person name="Xue W."/>
            <person name="Luo G."/>
        </authorList>
    </citation>
    <scope>NUCLEOTIDE SEQUENCE [LARGE SCALE GENOMIC DNA]</scope>
    <source>
        <strain evidence="8 9">AF14-42</strain>
    </source>
</reference>
<evidence type="ECO:0000256" key="1">
    <source>
        <dbReference type="ARBA" id="ARBA00011975"/>
    </source>
</evidence>
<dbReference type="GO" id="GO:0009307">
    <property type="term" value="P:DNA restriction-modification system"/>
    <property type="evidence" value="ECO:0007669"/>
    <property type="project" value="UniProtKB-KW"/>
</dbReference>